<evidence type="ECO:0000256" key="4">
    <source>
        <dbReference type="ARBA" id="ARBA00022679"/>
    </source>
</evidence>
<evidence type="ECO:0000256" key="13">
    <source>
        <dbReference type="ARBA" id="ARBA00057883"/>
    </source>
</evidence>
<evidence type="ECO:0000256" key="9">
    <source>
        <dbReference type="ARBA" id="ARBA00038162"/>
    </source>
</evidence>
<evidence type="ECO:0000256" key="5">
    <source>
        <dbReference type="ARBA" id="ARBA00022723"/>
    </source>
</evidence>
<dbReference type="GO" id="GO:0008466">
    <property type="term" value="F:glycogenin glucosyltransferase activity"/>
    <property type="evidence" value="ECO:0007669"/>
    <property type="project" value="UniProtKB-EC"/>
</dbReference>
<feature type="compositionally biased region" description="Basic and acidic residues" evidence="14">
    <location>
        <begin position="850"/>
        <end position="871"/>
    </location>
</feature>
<proteinExistence type="inferred from homology"/>
<evidence type="ECO:0000256" key="10">
    <source>
        <dbReference type="ARBA" id="ARBA00038934"/>
    </source>
</evidence>
<feature type="compositionally biased region" description="Polar residues" evidence="14">
    <location>
        <begin position="794"/>
        <end position="804"/>
    </location>
</feature>
<evidence type="ECO:0000256" key="2">
    <source>
        <dbReference type="ARBA" id="ARBA00004496"/>
    </source>
</evidence>
<dbReference type="GO" id="GO:0046872">
    <property type="term" value="F:metal ion binding"/>
    <property type="evidence" value="ECO:0007669"/>
    <property type="project" value="UniProtKB-KW"/>
</dbReference>
<dbReference type="InterPro" id="IPR002495">
    <property type="entry name" value="Glyco_trans_8"/>
</dbReference>
<feature type="region of interest" description="Disordered" evidence="14">
    <location>
        <begin position="1003"/>
        <end position="1193"/>
    </location>
</feature>
<dbReference type="SUPFAM" id="SSF53448">
    <property type="entry name" value="Nucleotide-diphospho-sugar transferases"/>
    <property type="match status" value="1"/>
</dbReference>
<feature type="compositionally biased region" description="Pro residues" evidence="14">
    <location>
        <begin position="648"/>
        <end position="660"/>
    </location>
</feature>
<comment type="subcellular location">
    <subcellularLocation>
        <location evidence="2">Cytoplasm</location>
    </subcellularLocation>
</comment>
<feature type="compositionally biased region" description="Low complexity" evidence="14">
    <location>
        <begin position="463"/>
        <end position="480"/>
    </location>
</feature>
<feature type="compositionally biased region" description="Basic and acidic residues" evidence="14">
    <location>
        <begin position="366"/>
        <end position="389"/>
    </location>
</feature>
<reference evidence="15 16" key="1">
    <citation type="submission" date="2021-08" db="EMBL/GenBank/DDBJ databases">
        <title>Draft Genome Sequence of Phanerochaete sordida strain YK-624.</title>
        <authorList>
            <person name="Mori T."/>
            <person name="Dohra H."/>
            <person name="Suzuki T."/>
            <person name="Kawagishi H."/>
            <person name="Hirai H."/>
        </authorList>
    </citation>
    <scope>NUCLEOTIDE SEQUENCE [LARGE SCALE GENOMIC DNA]</scope>
    <source>
        <strain evidence="15 16">YK-624</strain>
    </source>
</reference>
<feature type="region of interest" description="Disordered" evidence="14">
    <location>
        <begin position="836"/>
        <end position="938"/>
    </location>
</feature>
<feature type="compositionally biased region" description="Basic and acidic residues" evidence="14">
    <location>
        <begin position="555"/>
        <end position="564"/>
    </location>
</feature>
<dbReference type="InterPro" id="IPR050587">
    <property type="entry name" value="GNT1/Glycosyltrans_8"/>
</dbReference>
<feature type="compositionally biased region" description="Polar residues" evidence="14">
    <location>
        <begin position="714"/>
        <end position="733"/>
    </location>
</feature>
<evidence type="ECO:0000256" key="3">
    <source>
        <dbReference type="ARBA" id="ARBA00022490"/>
    </source>
</evidence>
<keyword evidence="6" id="KW-0320">Glycogen biosynthesis</keyword>
<comment type="cofactor">
    <cofactor evidence="1">
        <name>Mn(2+)</name>
        <dbReference type="ChEBI" id="CHEBI:29035"/>
    </cofactor>
</comment>
<sequence>MATPYAFVTLVSSDFYLPGALALAAALKDLHPFPPTPPEVEFQTVCLVTPETVDVSTTKLLRSVYNVVIGVEIIEQEDDRKLRLLGRPDLNTVLTKLHIFRLTQYSKIIFLDADVLPVSPISHLFTTPHEFAAVPDVGWPDIFNSGVLVATPGEDKFNELMDLQKTKGSWDGGDQGILNEWRGPNWHRLSFTYNTTPTAAYTYAPAYERFGSAIKAIHFIGYDKPWRNLTYRAPGIKSSETTLDDGTKRAYNYESLVDKWYDVYDRHYRMDPVSTAPNFQFDTYMSAWDAGVPAETRTRSNSGGALGLDDLRRIAVEGISSVASSIPTLPFPVGPVMGEYRSLPLEGRVDLMRPRKPEPEPTQEPESQREPQPEPQREPFVDPAYHDDGSPGTPRPTHIQIPSGQGDYFRSGTLPTPGPNEVPPAPYHHGLSLPPSQTPTPYYGPPSGYDGSRDQNSLQISYQSQSPQGGHTHQQPGQQHHSQHHRSHSGQQRVTFAPQDSSDSERTPPGTRYPPHQPSHHRQHSQGQTHQSGYASPKRGGRGGYETPPRQQHGYQEHRTHGGDHTPTQDQPWKREGTRGQQQTGQTQHHGGGHHYEPPHHHHGHHHQHQPPHQPQPQQQPPSQPQYHQRAPPPRPISPPKVEWNPAVEPPPKTPPPPSAFPQDTYYPNIWDQPARGPHDNAHHRVTSPVSAEREFFSLPPPSEIPDQLIREGQYSNVIGTSHPQDSPESVSSPPAPDKSKVHAVFPWEEKPRHVPRRVFPRTDPPPPVANYIESERTSSPISTPPPPSERSVPQVQPATSPLSSPWGGVGFSNAWDSVPSIQRYAQKLVGSPKIFPFQYMANPPPPTDDDWKQQWEKQREKEMQDRHDASSMDGDDEDEGDELDEEELEASEGSSRGKRNQGSRRRSRAQSLTRNKKKYRSRGIQANPDTSEQSIQTAIDASSCPCCSRPIGEAVEAASAPVPAPAPAPAPEPAPVLAAVTKKAPPPVGLGIASALLPSAVPRDFMPQHEQGAGTPMVPTVGHSSEPFPSLATPSGLRSPATLGSPRTYSPPKVTSPLRIPSPPKVTSPPLVSSPLRGPSSPAKAVSPKSAPVRPPLSPQASARPGSVRKLSTSSLTGSGSSRASSPVVGTTARTSQATPSPKHTRLSSLSPELVRSISTESAITPSPTTTHDSPITPADNTPRKGSRVWDPARGVDVFKRGSEEVLARFLRMGSFEEENQQRQAAA</sequence>
<evidence type="ECO:0000256" key="14">
    <source>
        <dbReference type="SAM" id="MobiDB-lite"/>
    </source>
</evidence>
<accession>A0A9P3FYZ5</accession>
<dbReference type="EC" id="2.4.1.186" evidence="10"/>
<comment type="catalytic activity">
    <reaction evidence="12">
        <text>L-tyrosyl-[glycogenin] + UDP-alpha-D-glucose = alpha-D-glucosyl-L-tyrosyl-[glycogenin] + UDP + H(+)</text>
        <dbReference type="Rhea" id="RHEA:23360"/>
        <dbReference type="Rhea" id="RHEA-COMP:14604"/>
        <dbReference type="Rhea" id="RHEA-COMP:14605"/>
        <dbReference type="ChEBI" id="CHEBI:15378"/>
        <dbReference type="ChEBI" id="CHEBI:46858"/>
        <dbReference type="ChEBI" id="CHEBI:58223"/>
        <dbReference type="ChEBI" id="CHEBI:58885"/>
        <dbReference type="ChEBI" id="CHEBI:140573"/>
        <dbReference type="EC" id="2.4.1.186"/>
    </reaction>
</comment>
<comment type="catalytic activity">
    <reaction evidence="11">
        <text>[1,4-alpha-D-glucosyl](n)-L-tyrosyl-[glycogenin] + UDP-alpha-D-glucose = [1,4-alpha-D-glucosyl](n+1)-L-tyrosyl-[glycogenin] + UDP + H(+)</text>
        <dbReference type="Rhea" id="RHEA:56560"/>
        <dbReference type="Rhea" id="RHEA-COMP:14606"/>
        <dbReference type="Rhea" id="RHEA-COMP:14607"/>
        <dbReference type="ChEBI" id="CHEBI:15378"/>
        <dbReference type="ChEBI" id="CHEBI:58223"/>
        <dbReference type="ChEBI" id="CHEBI:58885"/>
        <dbReference type="ChEBI" id="CHEBI:140574"/>
        <dbReference type="EC" id="2.4.1.186"/>
    </reaction>
</comment>
<keyword evidence="16" id="KW-1185">Reference proteome</keyword>
<protein>
    <recommendedName>
        <fullName evidence="10">glycogenin glucosyltransferase</fullName>
        <ecNumber evidence="10">2.4.1.186</ecNumber>
    </recommendedName>
</protein>
<dbReference type="GO" id="GO:0005737">
    <property type="term" value="C:cytoplasm"/>
    <property type="evidence" value="ECO:0007669"/>
    <property type="project" value="UniProtKB-SubCell"/>
</dbReference>
<keyword evidence="3" id="KW-0963">Cytoplasm</keyword>
<evidence type="ECO:0000256" key="1">
    <source>
        <dbReference type="ARBA" id="ARBA00001936"/>
    </source>
</evidence>
<comment type="similarity">
    <text evidence="9">Belongs to the glycosyltransferase 8 family. Glycogenin subfamily.</text>
</comment>
<evidence type="ECO:0000313" key="15">
    <source>
        <dbReference type="EMBL" id="GJE85833.1"/>
    </source>
</evidence>
<feature type="region of interest" description="Disordered" evidence="14">
    <location>
        <begin position="347"/>
        <end position="816"/>
    </location>
</feature>
<feature type="compositionally biased region" description="Pro residues" evidence="14">
    <location>
        <begin position="612"/>
        <end position="624"/>
    </location>
</feature>
<dbReference type="OrthoDB" id="2014201at2759"/>
<dbReference type="PANTHER" id="PTHR11183">
    <property type="entry name" value="GLYCOGENIN SUBFAMILY MEMBER"/>
    <property type="match status" value="1"/>
</dbReference>
<keyword evidence="4" id="KW-0808">Transferase</keyword>
<keyword evidence="7" id="KW-0325">Glycoprotein</keyword>
<feature type="compositionally biased region" description="Low complexity" evidence="14">
    <location>
        <begin position="1112"/>
        <end position="1127"/>
    </location>
</feature>
<feature type="compositionally biased region" description="Basic residues" evidence="14">
    <location>
        <begin position="600"/>
        <end position="610"/>
    </location>
</feature>
<dbReference type="Pfam" id="PF01501">
    <property type="entry name" value="Glyco_transf_8"/>
    <property type="match status" value="1"/>
</dbReference>
<evidence type="ECO:0000256" key="11">
    <source>
        <dbReference type="ARBA" id="ARBA00050886"/>
    </source>
</evidence>
<dbReference type="FunFam" id="3.90.550.10:FF:000092">
    <property type="entry name" value="Glycogenin 2"/>
    <property type="match status" value="1"/>
</dbReference>
<dbReference type="EMBL" id="BPQB01000003">
    <property type="protein sequence ID" value="GJE85833.1"/>
    <property type="molecule type" value="Genomic_DNA"/>
</dbReference>
<feature type="compositionally biased region" description="Polar residues" evidence="14">
    <location>
        <begin position="928"/>
        <end position="938"/>
    </location>
</feature>
<dbReference type="Proteomes" id="UP000703269">
    <property type="component" value="Unassembled WGS sequence"/>
</dbReference>
<feature type="compositionally biased region" description="Polar residues" evidence="14">
    <location>
        <begin position="1129"/>
        <end position="1175"/>
    </location>
</feature>
<comment type="caution">
    <text evidence="15">The sequence shown here is derived from an EMBL/GenBank/DDBJ whole genome shotgun (WGS) entry which is preliminary data.</text>
</comment>
<keyword evidence="5" id="KW-0479">Metal-binding</keyword>
<feature type="compositionally biased region" description="Basic residues" evidence="14">
    <location>
        <begin position="897"/>
        <end position="922"/>
    </location>
</feature>
<dbReference type="InterPro" id="IPR029044">
    <property type="entry name" value="Nucleotide-diphossugar_trans"/>
</dbReference>
<dbReference type="CDD" id="cd02537">
    <property type="entry name" value="GT8_Glycogenin"/>
    <property type="match status" value="1"/>
</dbReference>
<feature type="compositionally biased region" description="Low complexity" evidence="14">
    <location>
        <begin position="580"/>
        <end position="589"/>
    </location>
</feature>
<feature type="compositionally biased region" description="Low complexity" evidence="14">
    <location>
        <begin position="1080"/>
        <end position="1093"/>
    </location>
</feature>
<evidence type="ECO:0000256" key="7">
    <source>
        <dbReference type="ARBA" id="ARBA00023180"/>
    </source>
</evidence>
<organism evidence="15 16">
    <name type="scientific">Phanerochaete sordida</name>
    <dbReference type="NCBI Taxonomy" id="48140"/>
    <lineage>
        <taxon>Eukaryota</taxon>
        <taxon>Fungi</taxon>
        <taxon>Dikarya</taxon>
        <taxon>Basidiomycota</taxon>
        <taxon>Agaricomycotina</taxon>
        <taxon>Agaricomycetes</taxon>
        <taxon>Polyporales</taxon>
        <taxon>Phanerochaetaceae</taxon>
        <taxon>Phanerochaete</taxon>
    </lineage>
</organism>
<evidence type="ECO:0000313" key="16">
    <source>
        <dbReference type="Proteomes" id="UP000703269"/>
    </source>
</evidence>
<dbReference type="GO" id="GO:0005978">
    <property type="term" value="P:glycogen biosynthetic process"/>
    <property type="evidence" value="ECO:0007669"/>
    <property type="project" value="UniProtKB-KW"/>
</dbReference>
<evidence type="ECO:0000256" key="6">
    <source>
        <dbReference type="ARBA" id="ARBA00023056"/>
    </source>
</evidence>
<name>A0A9P3FYZ5_9APHY</name>
<keyword evidence="8" id="KW-0464">Manganese</keyword>
<feature type="compositionally biased region" description="Basic and acidic residues" evidence="14">
    <location>
        <begin position="347"/>
        <end position="359"/>
    </location>
</feature>
<feature type="compositionally biased region" description="Pro residues" evidence="14">
    <location>
        <begin position="416"/>
        <end position="426"/>
    </location>
</feature>
<feature type="compositionally biased region" description="Acidic residues" evidence="14">
    <location>
        <begin position="874"/>
        <end position="891"/>
    </location>
</feature>
<dbReference type="AlphaFoldDB" id="A0A9P3FYZ5"/>
<gene>
    <name evidence="15" type="ORF">PsYK624_019120</name>
</gene>
<evidence type="ECO:0000256" key="8">
    <source>
        <dbReference type="ARBA" id="ARBA00023211"/>
    </source>
</evidence>
<comment type="function">
    <text evidence="13">Self-glucosylating initiator of glycogen synthesis. It catalyzes the formation of a short alpha (1,4)-glucosyl chain covalently attached via a glucose 1-O-tyrosyl linkage to internal tyrosine residues and these chains act as primers for the elongation reaction catalyzed by glycogen synthase.</text>
</comment>
<evidence type="ECO:0000256" key="12">
    <source>
        <dbReference type="ARBA" id="ARBA00052293"/>
    </source>
</evidence>
<dbReference type="Gene3D" id="3.90.550.10">
    <property type="entry name" value="Spore Coat Polysaccharide Biosynthesis Protein SpsA, Chain A"/>
    <property type="match status" value="1"/>
</dbReference>